<keyword evidence="7" id="KW-0479">Metal-binding</keyword>
<dbReference type="GO" id="GO:0046872">
    <property type="term" value="F:metal ion binding"/>
    <property type="evidence" value="ECO:0007669"/>
    <property type="project" value="UniProtKB-KW"/>
</dbReference>
<evidence type="ECO:0000256" key="6">
    <source>
        <dbReference type="ARBA" id="ARBA00022714"/>
    </source>
</evidence>
<evidence type="ECO:0000313" key="16">
    <source>
        <dbReference type="Proteomes" id="UP000525078"/>
    </source>
</evidence>
<evidence type="ECO:0000256" key="8">
    <source>
        <dbReference type="ARBA" id="ARBA00022946"/>
    </source>
</evidence>
<dbReference type="EMBL" id="JAATIP010000113">
    <property type="protein sequence ID" value="KAF4371224.1"/>
    <property type="molecule type" value="Genomic_DNA"/>
</dbReference>
<keyword evidence="13" id="KW-0472">Membrane</keyword>
<dbReference type="SUPFAM" id="SSF55961">
    <property type="entry name" value="Bet v1-like"/>
    <property type="match status" value="2"/>
</dbReference>
<evidence type="ECO:0000256" key="9">
    <source>
        <dbReference type="ARBA" id="ARBA00022989"/>
    </source>
</evidence>
<dbReference type="Gene3D" id="2.102.10.10">
    <property type="entry name" value="Rieske [2Fe-2S] iron-sulphur domain"/>
    <property type="match status" value="3"/>
</dbReference>
<keyword evidence="10" id="KW-0560">Oxidoreductase</keyword>
<gene>
    <name evidence="15" type="ORF">F8388_020951</name>
</gene>
<feature type="domain" description="Rieske" evidence="14">
    <location>
        <begin position="80"/>
        <end position="190"/>
    </location>
</feature>
<evidence type="ECO:0000256" key="5">
    <source>
        <dbReference type="ARBA" id="ARBA00022692"/>
    </source>
</evidence>
<dbReference type="PROSITE" id="PS51296">
    <property type="entry name" value="RIESKE"/>
    <property type="match status" value="2"/>
</dbReference>
<keyword evidence="8" id="KW-0809">Transit peptide</keyword>
<evidence type="ECO:0000256" key="1">
    <source>
        <dbReference type="ARBA" id="ARBA00004229"/>
    </source>
</evidence>
<dbReference type="InterPro" id="IPR050584">
    <property type="entry name" value="Cholesterol_7-desaturase"/>
</dbReference>
<keyword evidence="4" id="KW-0934">Plastid</keyword>
<evidence type="ECO:0000256" key="3">
    <source>
        <dbReference type="ARBA" id="ARBA00022528"/>
    </source>
</evidence>
<comment type="subcellular location">
    <subcellularLocation>
        <location evidence="2">Membrane</location>
    </subcellularLocation>
    <subcellularLocation>
        <location evidence="1">Plastid</location>
        <location evidence="1">Chloroplast</location>
    </subcellularLocation>
</comment>
<dbReference type="Gene3D" id="3.90.380.10">
    <property type="entry name" value="Naphthalene 1,2-dioxygenase Alpha Subunit, Chain A, domain 1"/>
    <property type="match status" value="2"/>
</dbReference>
<feature type="domain" description="Rieske" evidence="14">
    <location>
        <begin position="528"/>
        <end position="589"/>
    </location>
</feature>
<reference evidence="15 16" key="1">
    <citation type="journal article" date="2020" name="bioRxiv">
        <title>Sequence and annotation of 42 cannabis genomes reveals extensive copy number variation in cannabinoid synthesis and pathogen resistance genes.</title>
        <authorList>
            <person name="Mckernan K.J."/>
            <person name="Helbert Y."/>
            <person name="Kane L.T."/>
            <person name="Ebling H."/>
            <person name="Zhang L."/>
            <person name="Liu B."/>
            <person name="Eaton Z."/>
            <person name="Mclaughlin S."/>
            <person name="Kingan S."/>
            <person name="Baybayan P."/>
            <person name="Concepcion G."/>
            <person name="Jordan M."/>
            <person name="Riva A."/>
            <person name="Barbazuk W."/>
            <person name="Harkins T."/>
        </authorList>
    </citation>
    <scope>NUCLEOTIDE SEQUENCE [LARGE SCALE GENOMIC DNA]</scope>
    <source>
        <strain evidence="16">cv. Jamaican Lion 4</strain>
        <tissue evidence="15">Leaf</tissue>
    </source>
</reference>
<dbReference type="InterPro" id="IPR013626">
    <property type="entry name" value="PaO"/>
</dbReference>
<keyword evidence="11" id="KW-0408">Iron</keyword>
<evidence type="ECO:0000256" key="12">
    <source>
        <dbReference type="ARBA" id="ARBA00023014"/>
    </source>
</evidence>
<dbReference type="SUPFAM" id="SSF50022">
    <property type="entry name" value="ISP domain"/>
    <property type="match status" value="3"/>
</dbReference>
<evidence type="ECO:0000256" key="13">
    <source>
        <dbReference type="ARBA" id="ARBA00023136"/>
    </source>
</evidence>
<evidence type="ECO:0000256" key="10">
    <source>
        <dbReference type="ARBA" id="ARBA00023002"/>
    </source>
</evidence>
<dbReference type="Pfam" id="PF08417">
    <property type="entry name" value="PaO"/>
    <property type="match status" value="2"/>
</dbReference>
<dbReference type="Pfam" id="PF00355">
    <property type="entry name" value="Rieske"/>
    <property type="match status" value="2"/>
</dbReference>
<dbReference type="Proteomes" id="UP000525078">
    <property type="component" value="Unassembled WGS sequence"/>
</dbReference>
<sequence length="984" mass="111971">MGALRVCTVYSLGFPITPNKTHFPKLIPTPSFSPHQKTQSRSKLLKAISSSVSTELTDPFQPELESTQTPDGKFDWYAQWYPIMPLCDLDKRRPHGKKVMGLDVVVWWDRNESEWKVFDDSCPHRLAPLSEGRIDQWGRLQCVYHGWCFNGSGDCKFIPQAPPDGPPIQTSKKACVAAYPSTVMNDILWFWPNTDPQYKDILVKKSPPYIPELNDPSYISSMGNRDFPFGYEILLENLMDPSHVPYAHYGILATRQPEKKMDREGGRPLDMRVNKLDKNGFFAKQDWAGNSEFIAPCIFYGHAAVLPDKSNKATPKKERKMGLIFMGVPVSPGKSRLIWAIPRNFSHWLDKIFPRWIFHIGQNLILDSDLYILHVEERRILEHASGEWSRACYVPTKSDALVVGFRNWLNKYGGGQVDWRGKFSGALPPSPPREQLMDRYWSHVVNCPSCSAAYKALNVVKVVLSITSLVLIGLLGVTNKLATASVALRATMAISSSSSSIELDDPFRPELESTQTPDGKFDWYNNWYPVVPVCDLDKRRPHGKKVMGIDVVVWWDKNESEWKVFDDSCPHRLAPLSEGRIDQWGRLQCVHTSKKACVASYPSIVQNEILWFWPSTDPQYKDILTKKRPPYIEEIDDPSFSKIAWGHRDFPIGYEVLMENIMDPAHVTYAHYGIIKTPLKKGTSDREGGIPLEIIVENLTHDGFSGKREPAATNKFFAPCLYYSHISLGPKKKLVFVFSCIPVSPGKCRVIWSSVKNFGVLWDKIVPNWISHMDTNIIFDSDLSLLQVEEHRIMDVGRGPWHKEFFVPTKSDAPIIAFRNWLNKYGGGQVDWKGKFTTTTLPPTPPREQLMDRYWSHVVNCPSCSGAHKGLKVLEVVLQVMSIALIGYAAVATKQGQRSTNNASRSKLYTSISSVSTNLTDPFEAELESTQTPDEKFDWYSNWCPIMPVCDLDKRRPHGKKVMGIDVVVWWDKNESEWKVFDDS</sequence>
<keyword evidence="6" id="KW-0001">2Fe-2S</keyword>
<keyword evidence="9" id="KW-1133">Transmembrane helix</keyword>
<protein>
    <recommendedName>
        <fullName evidence="14">Rieske domain-containing protein</fullName>
    </recommendedName>
</protein>
<dbReference type="GO" id="GO:0010277">
    <property type="term" value="F:chlorophyllide a oxygenase activity"/>
    <property type="evidence" value="ECO:0007669"/>
    <property type="project" value="InterPro"/>
</dbReference>
<evidence type="ECO:0000256" key="7">
    <source>
        <dbReference type="ARBA" id="ARBA00022723"/>
    </source>
</evidence>
<accession>A0A7J6FKI4</accession>
<dbReference type="PANTHER" id="PTHR21266:SF32">
    <property type="entry name" value="CHOLESTEROL 7-DESATURASE NVD"/>
    <property type="match status" value="1"/>
</dbReference>
<dbReference type="PANTHER" id="PTHR21266">
    <property type="entry name" value="IRON-SULFUR DOMAIN CONTAINING PROTEIN"/>
    <property type="match status" value="1"/>
</dbReference>
<comment type="caution">
    <text evidence="15">The sequence shown here is derived from an EMBL/GenBank/DDBJ whole genome shotgun (WGS) entry which is preliminary data.</text>
</comment>
<proteinExistence type="predicted"/>
<evidence type="ECO:0000313" key="15">
    <source>
        <dbReference type="EMBL" id="KAF4371224.1"/>
    </source>
</evidence>
<evidence type="ECO:0000256" key="2">
    <source>
        <dbReference type="ARBA" id="ARBA00004370"/>
    </source>
</evidence>
<dbReference type="CDD" id="cd03480">
    <property type="entry name" value="Rieske_RO_Alpha_PaO"/>
    <property type="match status" value="1"/>
</dbReference>
<dbReference type="InterPro" id="IPR036922">
    <property type="entry name" value="Rieske_2Fe-2S_sf"/>
</dbReference>
<dbReference type="AlphaFoldDB" id="A0A7J6FKI4"/>
<evidence type="ECO:0000256" key="11">
    <source>
        <dbReference type="ARBA" id="ARBA00023004"/>
    </source>
</evidence>
<name>A0A7J6FKI4_CANSA</name>
<organism evidence="15 16">
    <name type="scientific">Cannabis sativa</name>
    <name type="common">Hemp</name>
    <name type="synonym">Marijuana</name>
    <dbReference type="NCBI Taxonomy" id="3483"/>
    <lineage>
        <taxon>Eukaryota</taxon>
        <taxon>Viridiplantae</taxon>
        <taxon>Streptophyta</taxon>
        <taxon>Embryophyta</taxon>
        <taxon>Tracheophyta</taxon>
        <taxon>Spermatophyta</taxon>
        <taxon>Magnoliopsida</taxon>
        <taxon>eudicotyledons</taxon>
        <taxon>Gunneridae</taxon>
        <taxon>Pentapetalae</taxon>
        <taxon>rosids</taxon>
        <taxon>fabids</taxon>
        <taxon>Rosales</taxon>
        <taxon>Cannabaceae</taxon>
        <taxon>Cannabis</taxon>
    </lineage>
</organism>
<evidence type="ECO:0000259" key="14">
    <source>
        <dbReference type="PROSITE" id="PS51296"/>
    </source>
</evidence>
<evidence type="ECO:0000256" key="4">
    <source>
        <dbReference type="ARBA" id="ARBA00022640"/>
    </source>
</evidence>
<dbReference type="GO" id="GO:0016020">
    <property type="term" value="C:membrane"/>
    <property type="evidence" value="ECO:0007669"/>
    <property type="project" value="UniProtKB-SubCell"/>
</dbReference>
<dbReference type="GO" id="GO:0009507">
    <property type="term" value="C:chloroplast"/>
    <property type="evidence" value="ECO:0007669"/>
    <property type="project" value="UniProtKB-SubCell"/>
</dbReference>
<dbReference type="GO" id="GO:0051537">
    <property type="term" value="F:2 iron, 2 sulfur cluster binding"/>
    <property type="evidence" value="ECO:0007669"/>
    <property type="project" value="UniProtKB-KW"/>
</dbReference>
<keyword evidence="5" id="KW-0812">Transmembrane</keyword>
<keyword evidence="3" id="KW-0150">Chloroplast</keyword>
<keyword evidence="12" id="KW-0411">Iron-sulfur</keyword>
<dbReference type="InterPro" id="IPR017941">
    <property type="entry name" value="Rieske_2Fe-2S"/>
</dbReference>